<dbReference type="InterPro" id="IPR020844">
    <property type="entry name" value="Circadian_clock_KaiA_N"/>
</dbReference>
<dbReference type="InterPro" id="IPR020856">
    <property type="entry name" value="Circadian_clock_protein_KaiA_C"/>
</dbReference>
<dbReference type="AlphaFoldDB" id="A0A0M2Q470"/>
<name>A0A0M2Q470_PROHO</name>
<reference evidence="6" key="1">
    <citation type="submission" date="2012-04" db="EMBL/GenBank/DDBJ databases">
        <authorList>
            <person name="Borisov I.G."/>
            <person name="Ivanikova N.V."/>
            <person name="Pinevich A.V."/>
        </authorList>
    </citation>
    <scope>NUCLEOTIDE SEQUENCE</scope>
    <source>
        <strain evidence="6">CALU 1027</strain>
    </source>
</reference>
<feature type="domain" description="KaiA N-terminal" evidence="4">
    <location>
        <begin position="1"/>
        <end position="175"/>
    </location>
</feature>
<dbReference type="Gene3D" id="1.10.1240.30">
    <property type="entry name" value="KaiA/RbsU domain"/>
    <property type="match status" value="1"/>
</dbReference>
<proteinExistence type="predicted"/>
<dbReference type="SMART" id="SM01247">
    <property type="entry name" value="KaiA"/>
    <property type="match status" value="1"/>
</dbReference>
<evidence type="ECO:0000313" key="7">
    <source>
        <dbReference type="Proteomes" id="UP000034681"/>
    </source>
</evidence>
<evidence type="ECO:0000256" key="3">
    <source>
        <dbReference type="SAM" id="MobiDB-lite"/>
    </source>
</evidence>
<evidence type="ECO:0000259" key="4">
    <source>
        <dbReference type="PROSITE" id="PS51430"/>
    </source>
</evidence>
<evidence type="ECO:0000256" key="2">
    <source>
        <dbReference type="ARBA" id="ARBA00034852"/>
    </source>
</evidence>
<dbReference type="STRING" id="317619.GCA_000332315_04223"/>
<dbReference type="PROSITE" id="PS51431">
    <property type="entry name" value="KAIA_C"/>
    <property type="match status" value="1"/>
</dbReference>
<keyword evidence="1" id="KW-0090">Biological rhythms</keyword>
<feature type="domain" description="KaiA C-terminal" evidence="5">
    <location>
        <begin position="185"/>
        <end position="293"/>
    </location>
</feature>
<dbReference type="Gene3D" id="3.40.50.2300">
    <property type="match status" value="1"/>
</dbReference>
<accession>A0A0M2Q470</accession>
<dbReference type="eggNOG" id="ENOG502Z8HQ">
    <property type="taxonomic scope" value="Bacteria"/>
</dbReference>
<protein>
    <recommendedName>
        <fullName evidence="2">Circadian clock oscillator protein KaiA</fullName>
    </recommendedName>
</protein>
<feature type="region of interest" description="Disordered" evidence="3">
    <location>
        <begin position="65"/>
        <end position="85"/>
    </location>
</feature>
<dbReference type="Pfam" id="PF07688">
    <property type="entry name" value="KaiA"/>
    <property type="match status" value="1"/>
</dbReference>
<dbReference type="InterPro" id="IPR011648">
    <property type="entry name" value="Circadian_clock_KaiA"/>
</dbReference>
<keyword evidence="7" id="KW-1185">Reference proteome</keyword>
<evidence type="ECO:0000256" key="1">
    <source>
        <dbReference type="ARBA" id="ARBA00023108"/>
    </source>
</evidence>
<gene>
    <name evidence="6" type="ORF">PROH_04700</name>
</gene>
<dbReference type="InterPro" id="IPR017944">
    <property type="entry name" value="KaiA/RbsU_helical_domain_sf"/>
</dbReference>
<dbReference type="SUPFAM" id="SSF101215">
    <property type="entry name" value="KaiA/RbsU domain"/>
    <property type="match status" value="1"/>
</dbReference>
<evidence type="ECO:0000313" key="6">
    <source>
        <dbReference type="EMBL" id="KKJ01719.1"/>
    </source>
</evidence>
<evidence type="ECO:0000259" key="5">
    <source>
        <dbReference type="PROSITE" id="PS51431"/>
    </source>
</evidence>
<organism evidence="6 7">
    <name type="scientific">Prochlorothrix hollandica PCC 9006 = CALU 1027</name>
    <dbReference type="NCBI Taxonomy" id="317619"/>
    <lineage>
        <taxon>Bacteria</taxon>
        <taxon>Bacillati</taxon>
        <taxon>Cyanobacteriota</taxon>
        <taxon>Cyanophyceae</taxon>
        <taxon>Prochlorotrichales</taxon>
        <taxon>Prochlorotrichaceae</taxon>
        <taxon>Prochlorothrix</taxon>
    </lineage>
</organism>
<dbReference type="Proteomes" id="UP000034681">
    <property type="component" value="Unassembled WGS sequence"/>
</dbReference>
<dbReference type="EMBL" id="AJTX02000002">
    <property type="protein sequence ID" value="KKJ01719.1"/>
    <property type="molecule type" value="Genomic_DNA"/>
</dbReference>
<dbReference type="PROSITE" id="PS51430">
    <property type="entry name" value="KAIA_N"/>
    <property type="match status" value="1"/>
</dbReference>
<comment type="caution">
    <text evidence="6">The sequence shown here is derived from an EMBL/GenBank/DDBJ whole genome shotgun (WGS) entry which is preliminary data.</text>
</comment>
<dbReference type="Pfam" id="PF21714">
    <property type="entry name" value="KaiA_N"/>
    <property type="match status" value="1"/>
</dbReference>
<dbReference type="GO" id="GO:0007623">
    <property type="term" value="P:circadian rhythm"/>
    <property type="evidence" value="ECO:0007669"/>
    <property type="project" value="InterPro"/>
</dbReference>
<sequence>MCYGVAKEFTTVICSPDRQPDCLLIQETDHTHRLFQQLVERGILLPIVILTTNLASPAPLVSVSSNASSGNAPADPALSTAEAEVPPAVDPVEEVAPAPFSFNYVYHSAEVWHNQADSSGINASVDKAIVQFLQLSPLARLGGFSASLPPAGRTNSRRFLVQHQQRLAEKLRERLGYLGVYYKRDTKQFLRHLPPQESQELWAGLRVLYRDIVLNYFENSSQLNTFIDEFVNLTFFADIPVTNVVELHMELMDEFSKQLKMEGRSEEVLLDYRLTLIDIIAHLCEMYRRSIPRED</sequence>